<dbReference type="AlphaFoldDB" id="A0ABD3EMU5"/>
<keyword evidence="2" id="KW-1185">Reference proteome</keyword>
<gene>
    <name evidence="1" type="ORF">CASFOL_000153</name>
</gene>
<proteinExistence type="predicted"/>
<dbReference type="Proteomes" id="UP001632038">
    <property type="component" value="Unassembled WGS sequence"/>
</dbReference>
<protein>
    <submittedName>
        <fullName evidence="1">Uncharacterized protein</fullName>
    </submittedName>
</protein>
<name>A0ABD3EMU5_9LAMI</name>
<dbReference type="EMBL" id="JAVIJP010000001">
    <property type="protein sequence ID" value="KAL3655757.1"/>
    <property type="molecule type" value="Genomic_DNA"/>
</dbReference>
<accession>A0ABD3EMU5</accession>
<reference evidence="2" key="1">
    <citation type="journal article" date="2024" name="IScience">
        <title>Strigolactones Initiate the Formation of Haustorium-like Structures in Castilleja.</title>
        <authorList>
            <person name="Buerger M."/>
            <person name="Peterson D."/>
            <person name="Chory J."/>
        </authorList>
    </citation>
    <scope>NUCLEOTIDE SEQUENCE [LARGE SCALE GENOMIC DNA]</scope>
</reference>
<evidence type="ECO:0000313" key="1">
    <source>
        <dbReference type="EMBL" id="KAL3655757.1"/>
    </source>
</evidence>
<sequence length="206" mass="23027">MFTDSQDSGRATATRPIAVAPTANVGNEILHRATNHYIPESLKGTIPTLISTTIVTFDPCGDPEFVVEGINQFDGMQLIACKTPITPELELKVELISLLNHIHHIMRALDLKKQEIRGDMNARSTKKVKMRHERLCADVPLVEKLYEEHDRGPKISNKSKFLDPHGDIDAILRLTKRHIDAILDKRIVEKDRGASVPNILPYLGVA</sequence>
<comment type="caution">
    <text evidence="1">The sequence shown here is derived from an EMBL/GenBank/DDBJ whole genome shotgun (WGS) entry which is preliminary data.</text>
</comment>
<evidence type="ECO:0000313" key="2">
    <source>
        <dbReference type="Proteomes" id="UP001632038"/>
    </source>
</evidence>
<organism evidence="1 2">
    <name type="scientific">Castilleja foliolosa</name>
    <dbReference type="NCBI Taxonomy" id="1961234"/>
    <lineage>
        <taxon>Eukaryota</taxon>
        <taxon>Viridiplantae</taxon>
        <taxon>Streptophyta</taxon>
        <taxon>Embryophyta</taxon>
        <taxon>Tracheophyta</taxon>
        <taxon>Spermatophyta</taxon>
        <taxon>Magnoliopsida</taxon>
        <taxon>eudicotyledons</taxon>
        <taxon>Gunneridae</taxon>
        <taxon>Pentapetalae</taxon>
        <taxon>asterids</taxon>
        <taxon>lamiids</taxon>
        <taxon>Lamiales</taxon>
        <taxon>Orobanchaceae</taxon>
        <taxon>Pedicularideae</taxon>
        <taxon>Castillejinae</taxon>
        <taxon>Castilleja</taxon>
    </lineage>
</organism>